<sequence length="185" mass="19910">MCSNATSESCYLDSSFLITCNRTSSGVSTPYLSVTNINVLNISLDGEMRILADVARGCYDRNGTQNNATTVVWTINLSQYFSISSSRNKLTTVGCNTIGEFIGYDDPDGVNYTTGCLSTCLRINDTTNGVCNGAGCCRSPIPAQGPLSIFPLVVDWSVGNLSCEEAKKNRRIQVCSRKNKECGAP</sequence>
<dbReference type="EMBL" id="JASCZI010272462">
    <property type="protein sequence ID" value="MED6222339.1"/>
    <property type="molecule type" value="Genomic_DNA"/>
</dbReference>
<evidence type="ECO:0000313" key="2">
    <source>
        <dbReference type="Proteomes" id="UP001341840"/>
    </source>
</evidence>
<comment type="caution">
    <text evidence="1">The sequence shown here is derived from an EMBL/GenBank/DDBJ whole genome shotgun (WGS) entry which is preliminary data.</text>
</comment>
<organism evidence="1 2">
    <name type="scientific">Stylosanthes scabra</name>
    <dbReference type="NCBI Taxonomy" id="79078"/>
    <lineage>
        <taxon>Eukaryota</taxon>
        <taxon>Viridiplantae</taxon>
        <taxon>Streptophyta</taxon>
        <taxon>Embryophyta</taxon>
        <taxon>Tracheophyta</taxon>
        <taxon>Spermatophyta</taxon>
        <taxon>Magnoliopsida</taxon>
        <taxon>eudicotyledons</taxon>
        <taxon>Gunneridae</taxon>
        <taxon>Pentapetalae</taxon>
        <taxon>rosids</taxon>
        <taxon>fabids</taxon>
        <taxon>Fabales</taxon>
        <taxon>Fabaceae</taxon>
        <taxon>Papilionoideae</taxon>
        <taxon>50 kb inversion clade</taxon>
        <taxon>dalbergioids sensu lato</taxon>
        <taxon>Dalbergieae</taxon>
        <taxon>Pterocarpus clade</taxon>
        <taxon>Stylosanthes</taxon>
    </lineage>
</organism>
<protein>
    <recommendedName>
        <fullName evidence="3">Wall-associated receptor kinase galacturonan-binding domain-containing protein</fullName>
    </recommendedName>
</protein>
<accession>A0ABU6ZK86</accession>
<evidence type="ECO:0008006" key="3">
    <source>
        <dbReference type="Google" id="ProtNLM"/>
    </source>
</evidence>
<reference evidence="1 2" key="1">
    <citation type="journal article" date="2023" name="Plants (Basel)">
        <title>Bridging the Gap: Combining Genomics and Transcriptomics Approaches to Understand Stylosanthes scabra, an Orphan Legume from the Brazilian Caatinga.</title>
        <authorList>
            <person name="Ferreira-Neto J.R.C."/>
            <person name="da Silva M.D."/>
            <person name="Binneck E."/>
            <person name="de Melo N.F."/>
            <person name="da Silva R.H."/>
            <person name="de Melo A.L.T.M."/>
            <person name="Pandolfi V."/>
            <person name="Bustamante F.O."/>
            <person name="Brasileiro-Vidal A.C."/>
            <person name="Benko-Iseppon A.M."/>
        </authorList>
    </citation>
    <scope>NUCLEOTIDE SEQUENCE [LARGE SCALE GENOMIC DNA]</scope>
    <source>
        <tissue evidence="1">Leaves</tissue>
    </source>
</reference>
<dbReference type="Proteomes" id="UP001341840">
    <property type="component" value="Unassembled WGS sequence"/>
</dbReference>
<gene>
    <name evidence="1" type="ORF">PIB30_063353</name>
</gene>
<proteinExistence type="predicted"/>
<dbReference type="PANTHER" id="PTHR33491">
    <property type="entry name" value="OSJNBA0016N04.9 PROTEIN"/>
    <property type="match status" value="1"/>
</dbReference>
<name>A0ABU6ZK86_9FABA</name>
<evidence type="ECO:0000313" key="1">
    <source>
        <dbReference type="EMBL" id="MED6222339.1"/>
    </source>
</evidence>
<keyword evidence="2" id="KW-1185">Reference proteome</keyword>